<feature type="chain" id="PRO_5043508273" evidence="3">
    <location>
        <begin position="20"/>
        <end position="470"/>
    </location>
</feature>
<name>A0AAV9Y5Y3_9CRYT</name>
<protein>
    <submittedName>
        <fullName evidence="4">Uncharacterized protein</fullName>
    </submittedName>
</protein>
<evidence type="ECO:0000256" key="2">
    <source>
        <dbReference type="SAM" id="Phobius"/>
    </source>
</evidence>
<keyword evidence="2" id="KW-0472">Membrane</keyword>
<feature type="compositionally biased region" description="Low complexity" evidence="1">
    <location>
        <begin position="251"/>
        <end position="284"/>
    </location>
</feature>
<evidence type="ECO:0000313" key="4">
    <source>
        <dbReference type="EMBL" id="KAK6591245.1"/>
    </source>
</evidence>
<proteinExistence type="predicted"/>
<dbReference type="AlphaFoldDB" id="A0AAV9Y5Y3"/>
<evidence type="ECO:0000256" key="1">
    <source>
        <dbReference type="SAM" id="MobiDB-lite"/>
    </source>
</evidence>
<keyword evidence="3" id="KW-0732">Signal</keyword>
<feature type="compositionally biased region" description="Polar residues" evidence="1">
    <location>
        <begin position="128"/>
        <end position="138"/>
    </location>
</feature>
<keyword evidence="2" id="KW-0812">Transmembrane</keyword>
<dbReference type="EMBL" id="JAWDEY010000001">
    <property type="protein sequence ID" value="KAK6591245.1"/>
    <property type="molecule type" value="Genomic_DNA"/>
</dbReference>
<evidence type="ECO:0000313" key="5">
    <source>
        <dbReference type="Proteomes" id="UP001311799"/>
    </source>
</evidence>
<sequence>MFYLVKLIILCYFFKKLLLKEEKSLAIGVLGSEIDELRGDMFINDMIDDGEIIGGNDGSYDNIQMELIDDIGLSEASGVEFADSNLDKDMLDEVKYSDFEEIPGLVPSDKAGETSPLSGDTVIHDTNSDISEQNSGIGNQDGFKLPDLDSESVLLSSDNEKIDTYIDSGYDMLYFPTSKTESDLDSRDGVINPSFDERELPTLLGTNNPRVGTENELPGSSVATLDVDSSTDPPTNKELLTDNYSLPGPPSQTGSSSNPGTSSGDGSSGLPGTTEGTNGSTGSTGNNGGGGGGGSGGGGGGGGGGSSGGTSGGSSGGGGGGGGGGSSVVAKTGEDQAALIGGSIAGALLGAGALAGGLSWFFINKRKNEEKQKRLRALRLRRARLAALRAGLADSSTQGSISPGNIDNSCFQGSQNLPANVQRNEDNNDLGSGSLVSIMASDSPCADDAVLGASLISLPEIDVKTGSKSD</sequence>
<dbReference type="Proteomes" id="UP001311799">
    <property type="component" value="Unassembled WGS sequence"/>
</dbReference>
<feature type="compositionally biased region" description="Gly residues" evidence="1">
    <location>
        <begin position="285"/>
        <end position="326"/>
    </location>
</feature>
<feature type="region of interest" description="Disordered" evidence="1">
    <location>
        <begin position="123"/>
        <end position="142"/>
    </location>
</feature>
<feature type="transmembrane region" description="Helical" evidence="2">
    <location>
        <begin position="337"/>
        <end position="363"/>
    </location>
</feature>
<keyword evidence="2" id="KW-1133">Transmembrane helix</keyword>
<gene>
    <name evidence="4" type="ORF">RS030_101682</name>
</gene>
<organism evidence="4 5">
    <name type="scientific">Cryptosporidium xiaoi</name>
    <dbReference type="NCBI Taxonomy" id="659607"/>
    <lineage>
        <taxon>Eukaryota</taxon>
        <taxon>Sar</taxon>
        <taxon>Alveolata</taxon>
        <taxon>Apicomplexa</taxon>
        <taxon>Conoidasida</taxon>
        <taxon>Coccidia</taxon>
        <taxon>Eucoccidiorida</taxon>
        <taxon>Eimeriorina</taxon>
        <taxon>Cryptosporidiidae</taxon>
        <taxon>Cryptosporidium</taxon>
    </lineage>
</organism>
<reference evidence="4 5" key="1">
    <citation type="submission" date="2023-10" db="EMBL/GenBank/DDBJ databases">
        <title>Comparative genomics analysis reveals potential genetic determinants of host preference in Cryptosporidium xiaoi.</title>
        <authorList>
            <person name="Xiao L."/>
            <person name="Li J."/>
        </authorList>
    </citation>
    <scope>NUCLEOTIDE SEQUENCE [LARGE SCALE GENOMIC DNA]</scope>
    <source>
        <strain evidence="4 5">52996</strain>
    </source>
</reference>
<feature type="region of interest" description="Disordered" evidence="1">
    <location>
        <begin position="178"/>
        <end position="328"/>
    </location>
</feature>
<comment type="caution">
    <text evidence="4">The sequence shown here is derived from an EMBL/GenBank/DDBJ whole genome shotgun (WGS) entry which is preliminary data.</text>
</comment>
<accession>A0AAV9Y5Y3</accession>
<evidence type="ECO:0000256" key="3">
    <source>
        <dbReference type="SAM" id="SignalP"/>
    </source>
</evidence>
<feature type="signal peptide" evidence="3">
    <location>
        <begin position="1"/>
        <end position="19"/>
    </location>
</feature>
<keyword evidence="5" id="KW-1185">Reference proteome</keyword>
<feature type="compositionally biased region" description="Polar residues" evidence="1">
    <location>
        <begin position="221"/>
        <end position="234"/>
    </location>
</feature>